<dbReference type="WBParaSite" id="NBR_0001704001-mRNA-1">
    <property type="protein sequence ID" value="NBR_0001704001-mRNA-1"/>
    <property type="gene ID" value="NBR_0001704001"/>
</dbReference>
<name>A0A0N4YJA9_NIPBR</name>
<keyword evidence="4" id="KW-1185">Reference proteome</keyword>
<feature type="coiled-coil region" evidence="1">
    <location>
        <begin position="7"/>
        <end position="35"/>
    </location>
</feature>
<evidence type="ECO:0000256" key="1">
    <source>
        <dbReference type="SAM" id="Coils"/>
    </source>
</evidence>
<dbReference type="EMBL" id="UYSL01022526">
    <property type="protein sequence ID" value="VDL80654.1"/>
    <property type="molecule type" value="Genomic_DNA"/>
</dbReference>
<feature type="compositionally biased region" description="Basic and acidic residues" evidence="2">
    <location>
        <begin position="236"/>
        <end position="251"/>
    </location>
</feature>
<dbReference type="AlphaFoldDB" id="A0A0N4YJA9"/>
<protein>
    <submittedName>
        <fullName evidence="5">CCHC-type domain-containing protein</fullName>
    </submittedName>
</protein>
<reference evidence="5" key="1">
    <citation type="submission" date="2017-02" db="UniProtKB">
        <authorList>
            <consortium name="WormBaseParasite"/>
        </authorList>
    </citation>
    <scope>IDENTIFICATION</scope>
</reference>
<organism evidence="5">
    <name type="scientific">Nippostrongylus brasiliensis</name>
    <name type="common">Rat hookworm</name>
    <dbReference type="NCBI Taxonomy" id="27835"/>
    <lineage>
        <taxon>Eukaryota</taxon>
        <taxon>Metazoa</taxon>
        <taxon>Ecdysozoa</taxon>
        <taxon>Nematoda</taxon>
        <taxon>Chromadorea</taxon>
        <taxon>Rhabditida</taxon>
        <taxon>Rhabditina</taxon>
        <taxon>Rhabditomorpha</taxon>
        <taxon>Strongyloidea</taxon>
        <taxon>Heligmosomidae</taxon>
        <taxon>Nippostrongylus</taxon>
    </lineage>
</organism>
<gene>
    <name evidence="3" type="ORF">NBR_LOCUS17041</name>
</gene>
<evidence type="ECO:0000313" key="3">
    <source>
        <dbReference type="EMBL" id="VDL80654.1"/>
    </source>
</evidence>
<evidence type="ECO:0000313" key="5">
    <source>
        <dbReference type="WBParaSite" id="NBR_0001704001-mRNA-1"/>
    </source>
</evidence>
<feature type="region of interest" description="Disordered" evidence="2">
    <location>
        <begin position="234"/>
        <end position="337"/>
    </location>
</feature>
<accession>A0A0N4YJA9</accession>
<dbReference type="Proteomes" id="UP000271162">
    <property type="component" value="Unassembled WGS sequence"/>
</dbReference>
<feature type="coiled-coil region" evidence="1">
    <location>
        <begin position="128"/>
        <end position="228"/>
    </location>
</feature>
<evidence type="ECO:0000313" key="4">
    <source>
        <dbReference type="Proteomes" id="UP000271162"/>
    </source>
</evidence>
<reference evidence="3 4" key="2">
    <citation type="submission" date="2018-11" db="EMBL/GenBank/DDBJ databases">
        <authorList>
            <consortium name="Pathogen Informatics"/>
        </authorList>
    </citation>
    <scope>NUCLEOTIDE SEQUENCE [LARGE SCALE GENOMIC DNA]</scope>
</reference>
<evidence type="ECO:0000256" key="2">
    <source>
        <dbReference type="SAM" id="MobiDB-lite"/>
    </source>
</evidence>
<keyword evidence="1" id="KW-0175">Coiled coil</keyword>
<feature type="compositionally biased region" description="Basic residues" evidence="2">
    <location>
        <begin position="323"/>
        <end position="337"/>
    </location>
</feature>
<sequence length="478" mass="55278">MASRDQAKKSDEQFEDLLRQRKAEERKLIEDIRRKRASIRKAPSFPSEHEKKSHFAGRESTLYKCRVQNVQMKIRFTKDKIVTAMQGVAMSYDMYGLLVTAKVATEQSRNDYCHRNYKGIVLDPTFINEFARKEVEFLDTLLKSAESEVYEADFQIASEEQSSVYEELMQAIAESQRYMQEMSSKVDQNMSDSQQCKSEWRNNLQAAINRQEQTLAEVLLSIKDIQKQISDLGAAARRDNAKRGAETEPPKRGRLSIVDDEGEEVRDLECETGLQKEGSGAAEYEEPASDRQQNDDSEVQEVLNHDEPEKRPKLSSMSDGKVRRSIHKGSSKERRRIRERMDEIMEIFSGGRRGPVREFSFNTRLREEEQYLRCAFCDVKGQHYSDCCPEYRTVEDRMRRINCVYCLDTWHSSKNCFRKPRKCKYCGSTGHHSAICELPEEKDALEAEYSSLLQQLEAMDNECDGPSSSAAEYHEGRD</sequence>
<proteinExistence type="predicted"/>
<feature type="compositionally biased region" description="Basic and acidic residues" evidence="2">
    <location>
        <begin position="303"/>
        <end position="312"/>
    </location>
</feature>